<feature type="transmembrane region" description="Helical" evidence="3">
    <location>
        <begin position="165"/>
        <end position="187"/>
    </location>
</feature>
<name>A0A1H0VV93_9CLOT</name>
<dbReference type="CDD" id="cd06257">
    <property type="entry name" value="DnaJ"/>
    <property type="match status" value="1"/>
</dbReference>
<dbReference type="EMBL" id="FNJM01000020">
    <property type="protein sequence ID" value="SDP82314.1"/>
    <property type="molecule type" value="Genomic_DNA"/>
</dbReference>
<evidence type="ECO:0000256" key="2">
    <source>
        <dbReference type="SAM" id="MobiDB-lite"/>
    </source>
</evidence>
<evidence type="ECO:0000256" key="1">
    <source>
        <dbReference type="ARBA" id="ARBA00022705"/>
    </source>
</evidence>
<dbReference type="Proteomes" id="UP000198597">
    <property type="component" value="Unassembled WGS sequence"/>
</dbReference>
<proteinExistence type="predicted"/>
<dbReference type="RefSeq" id="WP_089973329.1">
    <property type="nucleotide sequence ID" value="NZ_FNJM01000020.1"/>
</dbReference>
<dbReference type="STRING" id="94869.SAMN04488529_12017"/>
<dbReference type="InterPro" id="IPR001623">
    <property type="entry name" value="DnaJ_domain"/>
</dbReference>
<protein>
    <submittedName>
        <fullName evidence="5">DnaJ domain-containing protein</fullName>
    </submittedName>
</protein>
<dbReference type="PROSITE" id="PS50076">
    <property type="entry name" value="DNAJ_2"/>
    <property type="match status" value="1"/>
</dbReference>
<accession>A0A1H0VV93</accession>
<evidence type="ECO:0000256" key="3">
    <source>
        <dbReference type="SAM" id="Phobius"/>
    </source>
</evidence>
<evidence type="ECO:0000259" key="4">
    <source>
        <dbReference type="PROSITE" id="PS50076"/>
    </source>
</evidence>
<feature type="compositionally biased region" description="Low complexity" evidence="2">
    <location>
        <begin position="111"/>
        <end position="120"/>
    </location>
</feature>
<dbReference type="AlphaFoldDB" id="A0A1H0VV93"/>
<feature type="transmembrane region" description="Helical" evidence="3">
    <location>
        <begin position="193"/>
        <end position="215"/>
    </location>
</feature>
<feature type="region of interest" description="Disordered" evidence="2">
    <location>
        <begin position="81"/>
        <end position="153"/>
    </location>
</feature>
<keyword evidence="6" id="KW-1185">Reference proteome</keyword>
<gene>
    <name evidence="5" type="ORF">SAMN04488529_12017</name>
</gene>
<organism evidence="5 6">
    <name type="scientific">Clostridium gasigenes</name>
    <dbReference type="NCBI Taxonomy" id="94869"/>
    <lineage>
        <taxon>Bacteria</taxon>
        <taxon>Bacillati</taxon>
        <taxon>Bacillota</taxon>
        <taxon>Clostridia</taxon>
        <taxon>Eubacteriales</taxon>
        <taxon>Clostridiaceae</taxon>
        <taxon>Clostridium</taxon>
    </lineage>
</organism>
<evidence type="ECO:0000313" key="6">
    <source>
        <dbReference type="Proteomes" id="UP000198597"/>
    </source>
</evidence>
<feature type="compositionally biased region" description="Basic and acidic residues" evidence="2">
    <location>
        <begin position="123"/>
        <end position="142"/>
    </location>
</feature>
<dbReference type="InterPro" id="IPR036869">
    <property type="entry name" value="J_dom_sf"/>
</dbReference>
<keyword evidence="3" id="KW-0812">Transmembrane</keyword>
<sequence length="264" mass="29807">MDYYNILGVKENASKEQIKSAYENKVKKIKEEVPNEKRSKLFIKAFDEAYEALMKLEASGQVKQSPISTIEVDENRTVIIKPQEIQQEKQKQRSVSSGSVNSETKKKSTRKSSNTSSQKKSNSKKDYSEDEDKEKKNKERRNEKKNKQRVARESENSTASTIMKILILPLKILALPIIAILSVIILLCKMINIVSWIASKVIIVGAIGIGAIHLYQINLGQVMDEKLLFAVVVAVIVSFFLPSILRVVPKVLESLNDVLKDLVF</sequence>
<dbReference type="SUPFAM" id="SSF46565">
    <property type="entry name" value="Chaperone J-domain"/>
    <property type="match status" value="1"/>
</dbReference>
<reference evidence="5 6" key="1">
    <citation type="submission" date="2016-10" db="EMBL/GenBank/DDBJ databases">
        <authorList>
            <person name="de Groot N.N."/>
        </authorList>
    </citation>
    <scope>NUCLEOTIDE SEQUENCE [LARGE SCALE GENOMIC DNA]</scope>
    <source>
        <strain evidence="5 6">DSM 12272</strain>
    </source>
</reference>
<dbReference type="OrthoDB" id="1911902at2"/>
<keyword evidence="3" id="KW-0472">Membrane</keyword>
<feature type="domain" description="J" evidence="4">
    <location>
        <begin position="2"/>
        <end position="58"/>
    </location>
</feature>
<keyword evidence="1" id="KW-0235">DNA replication</keyword>
<feature type="transmembrane region" description="Helical" evidence="3">
    <location>
        <begin position="227"/>
        <end position="245"/>
    </location>
</feature>
<keyword evidence="3" id="KW-1133">Transmembrane helix</keyword>
<dbReference type="Pfam" id="PF00226">
    <property type="entry name" value="DnaJ"/>
    <property type="match status" value="1"/>
</dbReference>
<dbReference type="GO" id="GO:0006260">
    <property type="term" value="P:DNA replication"/>
    <property type="evidence" value="ECO:0007669"/>
    <property type="project" value="UniProtKB-KW"/>
</dbReference>
<dbReference type="Gene3D" id="1.10.287.110">
    <property type="entry name" value="DnaJ domain"/>
    <property type="match status" value="1"/>
</dbReference>
<evidence type="ECO:0000313" key="5">
    <source>
        <dbReference type="EMBL" id="SDP82314.1"/>
    </source>
</evidence>